<dbReference type="SUPFAM" id="SSF101478">
    <property type="entry name" value="ADP-ribosylglycohydrolase"/>
    <property type="match status" value="1"/>
</dbReference>
<organism evidence="1 2">
    <name type="scientific">Agromyces soli</name>
    <dbReference type="NCBI Taxonomy" id="659012"/>
    <lineage>
        <taxon>Bacteria</taxon>
        <taxon>Bacillati</taxon>
        <taxon>Actinomycetota</taxon>
        <taxon>Actinomycetes</taxon>
        <taxon>Micrococcales</taxon>
        <taxon>Microbacteriaceae</taxon>
        <taxon>Agromyces</taxon>
    </lineage>
</organism>
<dbReference type="EMBL" id="CP094533">
    <property type="protein sequence ID" value="UOE26708.1"/>
    <property type="molecule type" value="Genomic_DNA"/>
</dbReference>
<gene>
    <name evidence="1" type="ORF">MTP13_02715</name>
</gene>
<reference evidence="1 2" key="1">
    <citation type="submission" date="2022-03" db="EMBL/GenBank/DDBJ databases">
        <title>Agromyces sp. isolated from the gut of P. brevitarsis seulensis larvae.</title>
        <authorList>
            <person name="Won M."/>
            <person name="Kwon S.-W."/>
        </authorList>
    </citation>
    <scope>NUCLEOTIDE SEQUENCE [LARGE SCALE GENOMIC DNA]</scope>
    <source>
        <strain evidence="1 2">KACC 16215</strain>
    </source>
</reference>
<keyword evidence="2" id="KW-1185">Reference proteome</keyword>
<dbReference type="InterPro" id="IPR036705">
    <property type="entry name" value="Ribosyl_crysJ1_sf"/>
</dbReference>
<protein>
    <submittedName>
        <fullName evidence="1">ADP-ribosylglycohydrolase family protein</fullName>
    </submittedName>
</protein>
<dbReference type="InterPro" id="IPR005502">
    <property type="entry name" value="Ribosyl_crysJ1"/>
</dbReference>
<dbReference type="Gene3D" id="2.60.120.560">
    <property type="entry name" value="Exo-inulinase, domain 1"/>
    <property type="match status" value="1"/>
</dbReference>
<dbReference type="RefSeq" id="WP_243569520.1">
    <property type="nucleotide sequence ID" value="NZ_BAAARD010000004.1"/>
</dbReference>
<accession>A0ABY4AU90</accession>
<evidence type="ECO:0000313" key="1">
    <source>
        <dbReference type="EMBL" id="UOE26708.1"/>
    </source>
</evidence>
<evidence type="ECO:0000313" key="2">
    <source>
        <dbReference type="Proteomes" id="UP000831304"/>
    </source>
</evidence>
<dbReference type="Gene3D" id="1.10.4080.10">
    <property type="entry name" value="ADP-ribosylation/Crystallin J1"/>
    <property type="match status" value="1"/>
</dbReference>
<sequence length="705" mass="74546">MGVELDRDYEARVYAGVLGKLIGVYLGRPVEGWPYPDIAERFGLVERYVNEELGLPLIVADDDISGTFAFGRAMEDAGGAEPSAADVGDGWLNAIVEDRTILWWGGYGRSTEHTAYLNLVRGLRAPESGSIARNGRTLAEQIGAQIFSDAFAMAAPGDPGLAVRMTRAAASVSHDGVALDCAAFFAAMRAAAFEMRELDELVELGRGHVADPRLLGVIDDVLEHVRPGDDWRAARDWVDRVHGYAVHPGPCHSLANTAMSLAALRLGGDDFRRVVAIASSVGFDTDSNAGTVGCLTGIRLGLAAFDGAADLRAPVADRALVVSADGGECVTDAARETRRIADAARALQTGPGAPAPARRPRFDFELPGAVHGFESCPYLGAGTRVRHVAAAEGAIRVGAEAGATAVASTPVFLDPRDAIGNFSTLASPTLYPGHLVTARVGAREPGEGGRPHDGSATLVRLGVLFADGDDAVHAEHGPWQRLEPGATELSWRVPAHGNAMPFRLLVSARRDDGAAPELLVREVDWAGAPEGFAQSGLLLSSIWDTKPAGLAPWVSSAKNFEADFASTFSVSHPGAFGVVTTGTREWRDYAIESTLRFSLHDAAGLVLRARGHRRFTAVVFTGGLLRAIEQHDGERSVLAEHPFAVETDRPYLVRAECAGDRLRVEVDGVAVLDTRTTRTAGGGAGFLIETGTMSADGFRVGELSG</sequence>
<dbReference type="Proteomes" id="UP000831304">
    <property type="component" value="Chromosome"/>
</dbReference>
<name>A0ABY4AU90_9MICO</name>
<proteinExistence type="predicted"/>
<dbReference type="Pfam" id="PF03747">
    <property type="entry name" value="ADP_ribosyl_GH"/>
    <property type="match status" value="1"/>
</dbReference>